<feature type="transmembrane region" description="Helical" evidence="6">
    <location>
        <begin position="395"/>
        <end position="413"/>
    </location>
</feature>
<organism evidence="7 8">
    <name type="scientific">Micromonospora orduensis</name>
    <dbReference type="NCBI Taxonomy" id="1420891"/>
    <lineage>
        <taxon>Bacteria</taxon>
        <taxon>Bacillati</taxon>
        <taxon>Actinomycetota</taxon>
        <taxon>Actinomycetes</taxon>
        <taxon>Micromonosporales</taxon>
        <taxon>Micromonosporaceae</taxon>
        <taxon>Micromonospora</taxon>
    </lineage>
</organism>
<proteinExistence type="predicted"/>
<feature type="transmembrane region" description="Helical" evidence="6">
    <location>
        <begin position="363"/>
        <end position="383"/>
    </location>
</feature>
<keyword evidence="8" id="KW-1185">Reference proteome</keyword>
<evidence type="ECO:0000256" key="6">
    <source>
        <dbReference type="SAM" id="Phobius"/>
    </source>
</evidence>
<feature type="transmembrane region" description="Helical" evidence="6">
    <location>
        <begin position="178"/>
        <end position="197"/>
    </location>
</feature>
<dbReference type="OrthoDB" id="512217at2"/>
<evidence type="ECO:0000313" key="7">
    <source>
        <dbReference type="EMBL" id="TNH27621.1"/>
    </source>
</evidence>
<dbReference type="GO" id="GO:0005886">
    <property type="term" value="C:plasma membrane"/>
    <property type="evidence" value="ECO:0007669"/>
    <property type="project" value="UniProtKB-SubCell"/>
</dbReference>
<keyword evidence="2" id="KW-1003">Cell membrane</keyword>
<reference evidence="7 8" key="1">
    <citation type="submission" date="2019-06" db="EMBL/GenBank/DDBJ databases">
        <title>Micromonospora ordensis sp. nov., isolated from deep marine sediment.</title>
        <authorList>
            <person name="Veyisoglu A."/>
            <person name="Carro L."/>
            <person name="Klenk H.-P."/>
            <person name="Sahin N."/>
        </authorList>
    </citation>
    <scope>NUCLEOTIDE SEQUENCE [LARGE SCALE GENOMIC DNA]</scope>
    <source>
        <strain evidence="7 8">S2509</strain>
    </source>
</reference>
<evidence type="ECO:0000313" key="8">
    <source>
        <dbReference type="Proteomes" id="UP000306145"/>
    </source>
</evidence>
<keyword evidence="5 6" id="KW-0472">Membrane</keyword>
<feature type="transmembrane region" description="Helical" evidence="6">
    <location>
        <begin position="269"/>
        <end position="286"/>
    </location>
</feature>
<gene>
    <name evidence="7" type="ORF">FHG89_17495</name>
</gene>
<feature type="transmembrane region" description="Helical" evidence="6">
    <location>
        <begin position="104"/>
        <end position="126"/>
    </location>
</feature>
<protein>
    <submittedName>
        <fullName evidence="7">Lipopolysaccharide biosynthesis protein</fullName>
    </submittedName>
</protein>
<comment type="caution">
    <text evidence="7">The sequence shown here is derived from an EMBL/GenBank/DDBJ whole genome shotgun (WGS) entry which is preliminary data.</text>
</comment>
<sequence>MSSGVAERTRRAGPAGASRSRRLISGVTTALLSRAAGLVVPIVLVPVTLPYFGNDLYGLWMAVASLAGMAAFADLGLGSGLMTKLAPCYAHGDAVRARRYVSNAYLTLTVLAVALTALLWLTAGAVPWTALFNVTGQVTPEQTRMIALICLTAFVLNVPLSLIARVQYAYQQVGRSNVWQSAGNLAALAVVLGVVWAELSPLLVVAVSVATPLVVNLLNTLWFFGRQEPGIRPTPRAVDAAAALELTRLSGLFFVLTVVIAVATNADTLIIAHALGLSAVAGYAVPAKLMSQLGQLVVLVNVPLWPANGEALAQGHLDWVRRTTRRMTVLSVLAAGLPAAALVAFGDRLFAAWLPVPMDDDRWLLAGLGVWWLLQAALSPRFMVQNADGVIVPQLVGWAAFLVLSALGKWYAADRLGVAAVPWVGALGYALTVAPAALYGYRRTLRRHRRPATDQEGVVAHAVR</sequence>
<name>A0A5C4QLA1_9ACTN</name>
<dbReference type="PANTHER" id="PTHR30250:SF26">
    <property type="entry name" value="PSMA PROTEIN"/>
    <property type="match status" value="1"/>
</dbReference>
<feature type="transmembrane region" description="Helical" evidence="6">
    <location>
        <begin position="419"/>
        <end position="441"/>
    </location>
</feature>
<feature type="transmembrane region" description="Helical" evidence="6">
    <location>
        <begin position="246"/>
        <end position="263"/>
    </location>
</feature>
<evidence type="ECO:0000256" key="4">
    <source>
        <dbReference type="ARBA" id="ARBA00022989"/>
    </source>
</evidence>
<evidence type="ECO:0000256" key="5">
    <source>
        <dbReference type="ARBA" id="ARBA00023136"/>
    </source>
</evidence>
<evidence type="ECO:0000256" key="1">
    <source>
        <dbReference type="ARBA" id="ARBA00004651"/>
    </source>
</evidence>
<feature type="transmembrane region" description="Helical" evidence="6">
    <location>
        <begin position="31"/>
        <end position="53"/>
    </location>
</feature>
<keyword evidence="3 6" id="KW-0812">Transmembrane</keyword>
<feature type="transmembrane region" description="Helical" evidence="6">
    <location>
        <begin position="146"/>
        <end position="166"/>
    </location>
</feature>
<feature type="transmembrane region" description="Helical" evidence="6">
    <location>
        <begin position="203"/>
        <end position="225"/>
    </location>
</feature>
<evidence type="ECO:0000256" key="2">
    <source>
        <dbReference type="ARBA" id="ARBA00022475"/>
    </source>
</evidence>
<accession>A0A5C4QLA1</accession>
<dbReference type="AlphaFoldDB" id="A0A5C4QLA1"/>
<dbReference type="PANTHER" id="PTHR30250">
    <property type="entry name" value="PST FAMILY PREDICTED COLANIC ACID TRANSPORTER"/>
    <property type="match status" value="1"/>
</dbReference>
<dbReference type="RefSeq" id="WP_139585455.1">
    <property type="nucleotide sequence ID" value="NZ_VDFY01000168.1"/>
</dbReference>
<dbReference type="Proteomes" id="UP000306145">
    <property type="component" value="Unassembled WGS sequence"/>
</dbReference>
<evidence type="ECO:0000256" key="3">
    <source>
        <dbReference type="ARBA" id="ARBA00022692"/>
    </source>
</evidence>
<feature type="transmembrane region" description="Helical" evidence="6">
    <location>
        <begin position="59"/>
        <end position="83"/>
    </location>
</feature>
<dbReference type="InterPro" id="IPR050833">
    <property type="entry name" value="Poly_Biosynth_Transport"/>
</dbReference>
<keyword evidence="4 6" id="KW-1133">Transmembrane helix</keyword>
<dbReference type="EMBL" id="VDFY01000168">
    <property type="protein sequence ID" value="TNH27621.1"/>
    <property type="molecule type" value="Genomic_DNA"/>
</dbReference>
<comment type="subcellular location">
    <subcellularLocation>
        <location evidence="1">Cell membrane</location>
        <topology evidence="1">Multi-pass membrane protein</topology>
    </subcellularLocation>
</comment>
<feature type="transmembrane region" description="Helical" evidence="6">
    <location>
        <begin position="329"/>
        <end position="351"/>
    </location>
</feature>